<dbReference type="NCBIfam" id="NF038076">
    <property type="entry name" value="fam_STM4015"/>
    <property type="match status" value="1"/>
</dbReference>
<evidence type="ECO:0000313" key="1">
    <source>
        <dbReference type="EMBL" id="MBD8047164.1"/>
    </source>
</evidence>
<sequence>MNKEDIKFFLDYDDEVESLAVRIKEYLDNYGTYENEELIIGNWIEAWDDSNDEANKIVSFLVDNKEKFTNLKSIYFGDMDFEECEISWIINGDLAPLINNFNIEKFTAKGGTGLSFKNMKSETLKELIVISGGTSKDTIEEIIEGELPNLEKLELYFGDSNYGFDANIEDIIPFTKRENFPKLKYLGLKNSEIQDEICEKVFEGDIIEELEVLDLSLGTLTDKGAKIILDNIGKVSHLKKLDLTYNYIKEDMLKVLEERLGELDIEYSLSQEDVYFDDDDEYRSPFITE</sequence>
<evidence type="ECO:0000313" key="2">
    <source>
        <dbReference type="Proteomes" id="UP000627166"/>
    </source>
</evidence>
<protein>
    <submittedName>
        <fullName evidence="1">STM4015 family protein</fullName>
    </submittedName>
</protein>
<dbReference type="InterPro" id="IPR047722">
    <property type="entry name" value="STM4015-like"/>
</dbReference>
<accession>A0ABR8YSG8</accession>
<dbReference type="EMBL" id="JACSQB010000064">
    <property type="protein sequence ID" value="MBD8047164.1"/>
    <property type="molecule type" value="Genomic_DNA"/>
</dbReference>
<name>A0ABR8YSG8_9CLOT</name>
<dbReference type="SUPFAM" id="SSF52047">
    <property type="entry name" value="RNI-like"/>
    <property type="match status" value="1"/>
</dbReference>
<dbReference type="RefSeq" id="WP_191740136.1">
    <property type="nucleotide sequence ID" value="NZ_JACSQB010000064.1"/>
</dbReference>
<dbReference type="InterPro" id="IPR032675">
    <property type="entry name" value="LRR_dom_sf"/>
</dbReference>
<reference evidence="1 2" key="1">
    <citation type="submission" date="2020-08" db="EMBL/GenBank/DDBJ databases">
        <title>A Genomic Blueprint of the Chicken Gut Microbiome.</title>
        <authorList>
            <person name="Gilroy R."/>
            <person name="Ravi A."/>
            <person name="Getino M."/>
            <person name="Pursley I."/>
            <person name="Horton D.L."/>
            <person name="Alikhan N.-F."/>
            <person name="Baker D."/>
            <person name="Gharbi K."/>
            <person name="Hall N."/>
            <person name="Watson M."/>
            <person name="Adriaenssens E.M."/>
            <person name="Foster-Nyarko E."/>
            <person name="Jarju S."/>
            <person name="Secka A."/>
            <person name="Antonio M."/>
            <person name="Oren A."/>
            <person name="Chaudhuri R."/>
            <person name="La Ragione R.M."/>
            <person name="Hildebrand F."/>
            <person name="Pallen M.J."/>
        </authorList>
    </citation>
    <scope>NUCLEOTIDE SEQUENCE [LARGE SCALE GENOMIC DNA]</scope>
    <source>
        <strain evidence="1 2">N37</strain>
    </source>
</reference>
<comment type="caution">
    <text evidence="1">The sequence shown here is derived from an EMBL/GenBank/DDBJ whole genome shotgun (WGS) entry which is preliminary data.</text>
</comment>
<dbReference type="Proteomes" id="UP000627166">
    <property type="component" value="Unassembled WGS sequence"/>
</dbReference>
<keyword evidence="2" id="KW-1185">Reference proteome</keyword>
<dbReference type="Gene3D" id="3.80.10.10">
    <property type="entry name" value="Ribonuclease Inhibitor"/>
    <property type="match status" value="1"/>
</dbReference>
<gene>
    <name evidence="1" type="ORF">H9637_08975</name>
</gene>
<organism evidence="1 2">
    <name type="scientific">Clostridium faecium</name>
    <dbReference type="NCBI Taxonomy" id="2762223"/>
    <lineage>
        <taxon>Bacteria</taxon>
        <taxon>Bacillati</taxon>
        <taxon>Bacillota</taxon>
        <taxon>Clostridia</taxon>
        <taxon>Eubacteriales</taxon>
        <taxon>Clostridiaceae</taxon>
        <taxon>Clostridium</taxon>
    </lineage>
</organism>
<proteinExistence type="predicted"/>